<evidence type="ECO:0000256" key="5">
    <source>
        <dbReference type="SAM" id="Phobius"/>
    </source>
</evidence>
<feature type="domain" description="Mechanosensitive ion channel MscS" evidence="6">
    <location>
        <begin position="97"/>
        <end position="162"/>
    </location>
</feature>
<feature type="transmembrane region" description="Helical" evidence="5">
    <location>
        <begin position="12"/>
        <end position="32"/>
    </location>
</feature>
<dbReference type="InterPro" id="IPR023408">
    <property type="entry name" value="MscS_beta-dom_sf"/>
</dbReference>
<evidence type="ECO:0000256" key="1">
    <source>
        <dbReference type="ARBA" id="ARBA00004370"/>
    </source>
</evidence>
<dbReference type="InterPro" id="IPR010920">
    <property type="entry name" value="LSM_dom_sf"/>
</dbReference>
<feature type="transmembrane region" description="Helical" evidence="5">
    <location>
        <begin position="52"/>
        <end position="69"/>
    </location>
</feature>
<dbReference type="GO" id="GO:0008381">
    <property type="term" value="F:mechanosensitive monoatomic ion channel activity"/>
    <property type="evidence" value="ECO:0007669"/>
    <property type="project" value="InterPro"/>
</dbReference>
<sequence length="174" mass="19918">MTYIIDHKEQIIESLILVLLYFVLRLVSNKIINSVGLKFAYPRVRVQMLSKIINSILFYITAGIVLFIWGVDQNKIVYYTTSLLAIIGIAFFAQWSIISNITSTIIVYFSHPVKVGDTISVLDKDYHISGRIMDISIFFLTIKTIDGEEITMPSNIFMQKMIKKDRTAINKGDK</sequence>
<dbReference type="InterPro" id="IPR006685">
    <property type="entry name" value="MscS_channel_2nd"/>
</dbReference>
<dbReference type="Proteomes" id="UP000662783">
    <property type="component" value="Chromosome"/>
</dbReference>
<dbReference type="PANTHER" id="PTHR30221">
    <property type="entry name" value="SMALL-CONDUCTANCE MECHANOSENSITIVE CHANNEL"/>
    <property type="match status" value="1"/>
</dbReference>
<dbReference type="InterPro" id="IPR045275">
    <property type="entry name" value="MscS_archaea/bacteria_type"/>
</dbReference>
<protein>
    <submittedName>
        <fullName evidence="7">Mechanosensitive ion channel family protein</fullName>
    </submittedName>
</protein>
<dbReference type="GO" id="GO:0016020">
    <property type="term" value="C:membrane"/>
    <property type="evidence" value="ECO:0007669"/>
    <property type="project" value="UniProtKB-SubCell"/>
</dbReference>
<dbReference type="Pfam" id="PF00924">
    <property type="entry name" value="MS_channel_2nd"/>
    <property type="match status" value="1"/>
</dbReference>
<keyword evidence="2 5" id="KW-0812">Transmembrane</keyword>
<evidence type="ECO:0000256" key="4">
    <source>
        <dbReference type="ARBA" id="ARBA00023136"/>
    </source>
</evidence>
<reference evidence="7" key="1">
    <citation type="submission" date="2021-02" db="EMBL/GenBank/DDBJ databases">
        <title>Fulvivirga sp. S481 isolated from sea water.</title>
        <authorList>
            <person name="Bae S.S."/>
            <person name="Baek K."/>
        </authorList>
    </citation>
    <scope>NUCLEOTIDE SEQUENCE</scope>
    <source>
        <strain evidence="7">S481</strain>
    </source>
</reference>
<keyword evidence="4 5" id="KW-0472">Membrane</keyword>
<evidence type="ECO:0000256" key="3">
    <source>
        <dbReference type="ARBA" id="ARBA00022989"/>
    </source>
</evidence>
<evidence type="ECO:0000256" key="2">
    <source>
        <dbReference type="ARBA" id="ARBA00022692"/>
    </source>
</evidence>
<keyword evidence="3 5" id="KW-1133">Transmembrane helix</keyword>
<evidence type="ECO:0000313" key="7">
    <source>
        <dbReference type="EMBL" id="QSE96591.1"/>
    </source>
</evidence>
<gene>
    <name evidence="7" type="ORF">JR347_13425</name>
</gene>
<dbReference type="EMBL" id="CP070608">
    <property type="protein sequence ID" value="QSE96591.1"/>
    <property type="molecule type" value="Genomic_DNA"/>
</dbReference>
<name>A0A974ZZW1_9BACT</name>
<evidence type="ECO:0000259" key="6">
    <source>
        <dbReference type="Pfam" id="PF00924"/>
    </source>
</evidence>
<dbReference type="Gene3D" id="2.30.30.60">
    <property type="match status" value="1"/>
</dbReference>
<accession>A0A974ZZW1</accession>
<dbReference type="KEGG" id="fuv:JR347_13425"/>
<keyword evidence="8" id="KW-1185">Reference proteome</keyword>
<comment type="subcellular location">
    <subcellularLocation>
        <location evidence="1">Membrane</location>
    </subcellularLocation>
</comment>
<dbReference type="AlphaFoldDB" id="A0A974ZZW1"/>
<proteinExistence type="predicted"/>
<dbReference type="PANTHER" id="PTHR30221:SF8">
    <property type="entry name" value="SMALL-CONDUCTANCE MECHANOSENSITIVE CHANNEL"/>
    <property type="match status" value="1"/>
</dbReference>
<organism evidence="7 8">
    <name type="scientific">Fulvivirga lutea</name>
    <dbReference type="NCBI Taxonomy" id="2810512"/>
    <lineage>
        <taxon>Bacteria</taxon>
        <taxon>Pseudomonadati</taxon>
        <taxon>Bacteroidota</taxon>
        <taxon>Cytophagia</taxon>
        <taxon>Cytophagales</taxon>
        <taxon>Fulvivirgaceae</taxon>
        <taxon>Fulvivirga</taxon>
    </lineage>
</organism>
<dbReference type="RefSeq" id="WP_205721105.1">
    <property type="nucleotide sequence ID" value="NZ_CP070608.1"/>
</dbReference>
<evidence type="ECO:0000313" key="8">
    <source>
        <dbReference type="Proteomes" id="UP000662783"/>
    </source>
</evidence>
<feature type="transmembrane region" description="Helical" evidence="5">
    <location>
        <begin position="76"/>
        <end position="97"/>
    </location>
</feature>
<dbReference type="SUPFAM" id="SSF50182">
    <property type="entry name" value="Sm-like ribonucleoproteins"/>
    <property type="match status" value="1"/>
</dbReference>